<name>A0A9N8E9L4_9STRA</name>
<gene>
    <name evidence="1" type="ORF">SEMRO_776_G200860.1</name>
</gene>
<sequence>MYFCDDSGEAVATPRIVSISSYEINPDQTILSVHYFQRRQDDAEASEEASVGPAVDNDSPPIDVVMENRSKTDYMTVVTILSRRDPVFLHKRIENASAFALADPESAHIFPHAKCVGQYEWLDDKPFNRLVLSRDLHLNFDASAQGRAKRRKTTPSFTFKPLPGKGEPLYRTVDHNSVPCYEIPLEIVIFDNDKMEALLTHLSNYAQLNRHNTRHWTITGAEVRIFYPRDTRINLVAEAKDGSVPAGTTEDLGTAIPGVDDLSTCWSNSVTHRLRLEEAEVLEKLLSWNYVDASRTQSSLML</sequence>
<evidence type="ECO:0000313" key="2">
    <source>
        <dbReference type="Proteomes" id="UP001153069"/>
    </source>
</evidence>
<protein>
    <submittedName>
        <fullName evidence="1">Uncharacterized protein</fullName>
    </submittedName>
</protein>
<dbReference type="AlphaFoldDB" id="A0A9N8E9L4"/>
<organism evidence="1 2">
    <name type="scientific">Seminavis robusta</name>
    <dbReference type="NCBI Taxonomy" id="568900"/>
    <lineage>
        <taxon>Eukaryota</taxon>
        <taxon>Sar</taxon>
        <taxon>Stramenopiles</taxon>
        <taxon>Ochrophyta</taxon>
        <taxon>Bacillariophyta</taxon>
        <taxon>Bacillariophyceae</taxon>
        <taxon>Bacillariophycidae</taxon>
        <taxon>Naviculales</taxon>
        <taxon>Naviculaceae</taxon>
        <taxon>Seminavis</taxon>
    </lineage>
</organism>
<evidence type="ECO:0000313" key="1">
    <source>
        <dbReference type="EMBL" id="CAB9516339.1"/>
    </source>
</evidence>
<dbReference type="Proteomes" id="UP001153069">
    <property type="component" value="Unassembled WGS sequence"/>
</dbReference>
<dbReference type="EMBL" id="CAICTM010000775">
    <property type="protein sequence ID" value="CAB9516339.1"/>
    <property type="molecule type" value="Genomic_DNA"/>
</dbReference>
<accession>A0A9N8E9L4</accession>
<proteinExistence type="predicted"/>
<reference evidence="1" key="1">
    <citation type="submission" date="2020-06" db="EMBL/GenBank/DDBJ databases">
        <authorList>
            <consortium name="Plant Systems Biology data submission"/>
        </authorList>
    </citation>
    <scope>NUCLEOTIDE SEQUENCE</scope>
    <source>
        <strain evidence="1">D6</strain>
    </source>
</reference>
<comment type="caution">
    <text evidence="1">The sequence shown here is derived from an EMBL/GenBank/DDBJ whole genome shotgun (WGS) entry which is preliminary data.</text>
</comment>
<keyword evidence="2" id="KW-1185">Reference proteome</keyword>